<dbReference type="GO" id="GO:0015031">
    <property type="term" value="P:protein transport"/>
    <property type="evidence" value="ECO:0007669"/>
    <property type="project" value="UniProtKB-KW"/>
</dbReference>
<comment type="caution">
    <text evidence="12">The sequence shown here is derived from an EMBL/GenBank/DDBJ whole genome shotgun (WGS) entry which is preliminary data.</text>
</comment>
<dbReference type="Proteomes" id="UP000483672">
    <property type="component" value="Unassembled WGS sequence"/>
</dbReference>
<keyword evidence="4" id="KW-1000">Mitochondrion outer membrane</keyword>
<feature type="region of interest" description="Disordered" evidence="10">
    <location>
        <begin position="1"/>
        <end position="20"/>
    </location>
</feature>
<dbReference type="EMBL" id="JAABOJ010000019">
    <property type="protein sequence ID" value="KAF3280147.1"/>
    <property type="molecule type" value="Genomic_DNA"/>
</dbReference>
<proteinExistence type="inferred from homology"/>
<evidence type="ECO:0000256" key="5">
    <source>
        <dbReference type="ARBA" id="ARBA00022927"/>
    </source>
</evidence>
<accession>A0A4Z0Y7C6</accession>
<evidence type="ECO:0000313" key="21">
    <source>
        <dbReference type="Proteomes" id="UP000475325"/>
    </source>
</evidence>
<dbReference type="GO" id="GO:0005741">
    <property type="term" value="C:mitochondrial outer membrane"/>
    <property type="evidence" value="ECO:0007669"/>
    <property type="project" value="UniProtKB-SubCell"/>
</dbReference>
<evidence type="ECO:0000313" key="17">
    <source>
        <dbReference type="EMBL" id="TGJ73716.1"/>
    </source>
</evidence>
<dbReference type="EMBL" id="WIWS01000049">
    <property type="protein sequence ID" value="KAF3216655.1"/>
    <property type="molecule type" value="Genomic_DNA"/>
</dbReference>
<evidence type="ECO:0000256" key="10">
    <source>
        <dbReference type="SAM" id="MobiDB-lite"/>
    </source>
</evidence>
<evidence type="ECO:0000313" key="13">
    <source>
        <dbReference type="EMBL" id="KAF3162047.1"/>
    </source>
</evidence>
<dbReference type="EMBL" id="JAABOE010000137">
    <property type="protein sequence ID" value="KAF3162047.1"/>
    <property type="molecule type" value="Genomic_DNA"/>
</dbReference>
<dbReference type="EMBL" id="WIQW01000040">
    <property type="protein sequence ID" value="KAF3095551.1"/>
    <property type="molecule type" value="Genomic_DNA"/>
</dbReference>
<dbReference type="InterPro" id="IPR019603">
    <property type="entry name" value="Tom5"/>
</dbReference>
<dbReference type="OrthoDB" id="4150500at2759"/>
<evidence type="ECO:0000256" key="8">
    <source>
        <dbReference type="ARBA" id="ARBA00023136"/>
    </source>
</evidence>
<comment type="subcellular location">
    <subcellularLocation>
        <location evidence="1">Mitochondrion outer membrane</location>
        <topology evidence="1">Single-pass membrane protein</topology>
    </subcellularLocation>
</comment>
<reference evidence="19 21" key="2">
    <citation type="submission" date="2019-06" db="EMBL/GenBank/DDBJ databases">
        <authorList>
            <person name="Palmer J.M."/>
        </authorList>
    </citation>
    <scope>NUCLEOTIDE SEQUENCE [LARGE SCALE GENOMIC DNA]</scope>
    <source>
        <strain evidence="11 21">TWF102</strain>
        <strain evidence="14 19">TWF106</strain>
        <strain evidence="15 24">TWF191</strain>
        <strain evidence="12 23">TWF703</strain>
        <strain evidence="13 22">TWF788</strain>
        <strain evidence="16 20">TWF970</strain>
    </source>
</reference>
<organism evidence="12 23">
    <name type="scientific">Orbilia oligospora</name>
    <name type="common">Nematode-trapping fungus</name>
    <name type="synonym">Arthrobotrys oligospora</name>
    <dbReference type="NCBI Taxonomy" id="2813651"/>
    <lineage>
        <taxon>Eukaryota</taxon>
        <taxon>Fungi</taxon>
        <taxon>Dikarya</taxon>
        <taxon>Ascomycota</taxon>
        <taxon>Pezizomycotina</taxon>
        <taxon>Orbiliomycetes</taxon>
        <taxon>Orbiliales</taxon>
        <taxon>Orbiliaceae</taxon>
        <taxon>Orbilia</taxon>
    </lineage>
</organism>
<evidence type="ECO:0000313" key="16">
    <source>
        <dbReference type="EMBL" id="KAF3280147.1"/>
    </source>
</evidence>
<protein>
    <submittedName>
        <fullName evidence="12">Uncharacterized protein</fullName>
    </submittedName>
</protein>
<dbReference type="Proteomes" id="UP000475325">
    <property type="component" value="Unassembled WGS sequence"/>
</dbReference>
<dbReference type="EMBL" id="WIQZ01000025">
    <property type="protein sequence ID" value="KAF3137603.1"/>
    <property type="molecule type" value="Genomic_DNA"/>
</dbReference>
<keyword evidence="3" id="KW-0812">Transmembrane</keyword>
<evidence type="ECO:0000313" key="18">
    <source>
        <dbReference type="Proteomes" id="UP000297595"/>
    </source>
</evidence>
<evidence type="ECO:0000313" key="11">
    <source>
        <dbReference type="EMBL" id="KAF3095551.1"/>
    </source>
</evidence>
<dbReference type="Proteomes" id="UP000297595">
    <property type="component" value="Unassembled WGS sequence"/>
</dbReference>
<evidence type="ECO:0000256" key="2">
    <source>
        <dbReference type="ARBA" id="ARBA00022448"/>
    </source>
</evidence>
<gene>
    <name evidence="17" type="ORF">EYR41_000791</name>
    <name evidence="11" type="ORF">TWF102_007262</name>
    <name evidence="14" type="ORF">TWF106_008277</name>
    <name evidence="15" type="ORF">TWF191_001736</name>
    <name evidence="12" type="ORF">TWF703_005028</name>
    <name evidence="13" type="ORF">TWF788_002157</name>
    <name evidence="16" type="ORF">TWF970_002903</name>
</gene>
<dbReference type="EMBL" id="WIPF01000013">
    <property type="protein sequence ID" value="KAF3229187.1"/>
    <property type="molecule type" value="Genomic_DNA"/>
</dbReference>
<keyword evidence="6" id="KW-1133">Transmembrane helix</keyword>
<evidence type="ECO:0000313" key="20">
    <source>
        <dbReference type="Proteomes" id="UP000474640"/>
    </source>
</evidence>
<evidence type="ECO:0000256" key="6">
    <source>
        <dbReference type="ARBA" id="ARBA00022989"/>
    </source>
</evidence>
<evidence type="ECO:0000313" key="24">
    <source>
        <dbReference type="Proteomes" id="UP000483672"/>
    </source>
</evidence>
<evidence type="ECO:0000256" key="3">
    <source>
        <dbReference type="ARBA" id="ARBA00022692"/>
    </source>
</evidence>
<dbReference type="AlphaFoldDB" id="A0A4Z0Y7C6"/>
<dbReference type="Proteomes" id="UP000474640">
    <property type="component" value="Unassembled WGS sequence"/>
</dbReference>
<reference evidence="17 18" key="1">
    <citation type="submission" date="2019-03" db="EMBL/GenBank/DDBJ databases">
        <title>Nematode-trapping fungi genome.</title>
        <authorList>
            <person name="Vidal-Diez De Ulzurrun G."/>
        </authorList>
    </citation>
    <scope>NUCLEOTIDE SEQUENCE [LARGE SCALE GENOMIC DNA]</scope>
    <source>
        <strain evidence="17 18">TWF154</strain>
    </source>
</reference>
<keyword evidence="2" id="KW-0813">Transport</keyword>
<evidence type="ECO:0000313" key="22">
    <source>
        <dbReference type="Proteomes" id="UP000479691"/>
    </source>
</evidence>
<evidence type="ECO:0000313" key="15">
    <source>
        <dbReference type="EMBL" id="KAF3229187.1"/>
    </source>
</evidence>
<comment type="similarity">
    <text evidence="9">Belongs to the Tom5 family.</text>
</comment>
<dbReference type="Proteomes" id="UP000472727">
    <property type="component" value="Unassembled WGS sequence"/>
</dbReference>
<evidence type="ECO:0000256" key="4">
    <source>
        <dbReference type="ARBA" id="ARBA00022787"/>
    </source>
</evidence>
<dbReference type="EMBL" id="SOZJ01000001">
    <property type="protein sequence ID" value="TGJ73716.1"/>
    <property type="molecule type" value="Genomic_DNA"/>
</dbReference>
<name>A0A4Z0Y7C6_ORBOL</name>
<evidence type="ECO:0000256" key="7">
    <source>
        <dbReference type="ARBA" id="ARBA00023128"/>
    </source>
</evidence>
<dbReference type="GO" id="GO:0006626">
    <property type="term" value="P:protein targeting to mitochondrion"/>
    <property type="evidence" value="ECO:0007669"/>
    <property type="project" value="UniProtKB-ARBA"/>
</dbReference>
<evidence type="ECO:0000313" key="14">
    <source>
        <dbReference type="EMBL" id="KAF3216655.1"/>
    </source>
</evidence>
<dbReference type="Proteomes" id="UP000480548">
    <property type="component" value="Unassembled WGS sequence"/>
</dbReference>
<dbReference type="Proteomes" id="UP000479691">
    <property type="component" value="Unassembled WGS sequence"/>
</dbReference>
<evidence type="ECO:0000313" key="19">
    <source>
        <dbReference type="Proteomes" id="UP000472727"/>
    </source>
</evidence>
<evidence type="ECO:0000256" key="9">
    <source>
        <dbReference type="ARBA" id="ARBA00025716"/>
    </source>
</evidence>
<keyword evidence="8" id="KW-0472">Membrane</keyword>
<keyword evidence="5" id="KW-0653">Protein transport</keyword>
<dbReference type="Pfam" id="PF10642">
    <property type="entry name" value="Tom5"/>
    <property type="match status" value="1"/>
</dbReference>
<sequence>MFSGQGLEQPPSPQEIREAEIQSSATVKNAAITCLVLYLSPFALDFVRKLI</sequence>
<evidence type="ECO:0000313" key="23">
    <source>
        <dbReference type="Proteomes" id="UP000480548"/>
    </source>
</evidence>
<keyword evidence="7" id="KW-0496">Mitochondrion</keyword>
<evidence type="ECO:0000313" key="12">
    <source>
        <dbReference type="EMBL" id="KAF3137603.1"/>
    </source>
</evidence>
<evidence type="ECO:0000256" key="1">
    <source>
        <dbReference type="ARBA" id="ARBA00004572"/>
    </source>
</evidence>